<dbReference type="Proteomes" id="UP001165960">
    <property type="component" value="Unassembled WGS sequence"/>
</dbReference>
<dbReference type="EMBL" id="QTSX02005451">
    <property type="protein sequence ID" value="KAJ9059736.1"/>
    <property type="molecule type" value="Genomic_DNA"/>
</dbReference>
<reference evidence="1" key="1">
    <citation type="submission" date="2022-04" db="EMBL/GenBank/DDBJ databases">
        <title>Genome of the entomopathogenic fungus Entomophthora muscae.</title>
        <authorList>
            <person name="Elya C."/>
            <person name="Lovett B.R."/>
            <person name="Lee E."/>
            <person name="Macias A.M."/>
            <person name="Hajek A.E."/>
            <person name="De Bivort B.L."/>
            <person name="Kasson M.T."/>
            <person name="De Fine Licht H.H."/>
            <person name="Stajich J.E."/>
        </authorList>
    </citation>
    <scope>NUCLEOTIDE SEQUENCE</scope>
    <source>
        <strain evidence="1">Berkeley</strain>
    </source>
</reference>
<evidence type="ECO:0000313" key="2">
    <source>
        <dbReference type="Proteomes" id="UP001165960"/>
    </source>
</evidence>
<gene>
    <name evidence="1" type="ORF">DSO57_1038384</name>
</gene>
<name>A0ACC2SC89_9FUNG</name>
<protein>
    <submittedName>
        <fullName evidence="1">Uncharacterized protein</fullName>
    </submittedName>
</protein>
<organism evidence="1 2">
    <name type="scientific">Entomophthora muscae</name>
    <dbReference type="NCBI Taxonomy" id="34485"/>
    <lineage>
        <taxon>Eukaryota</taxon>
        <taxon>Fungi</taxon>
        <taxon>Fungi incertae sedis</taxon>
        <taxon>Zoopagomycota</taxon>
        <taxon>Entomophthoromycotina</taxon>
        <taxon>Entomophthoromycetes</taxon>
        <taxon>Entomophthorales</taxon>
        <taxon>Entomophthoraceae</taxon>
        <taxon>Entomophthora</taxon>
    </lineage>
</organism>
<sequence length="160" mass="17619">MNHLIFTAVLTACLGIGGYQSGPEFFGPSPKGLGQHSYYDPGQLNSSQTGPWPPLVSPPFNTLHCHVHVHVLCLDLLRRKFWEIQCACQDLLLAHDCVPHCYHLDWVIVCQPATLLPASDTYHNWALHMGVVPLQPVQSQHNVKLGKINDGALDGGVQVL</sequence>
<accession>A0ACC2SC89</accession>
<comment type="caution">
    <text evidence="1">The sequence shown here is derived from an EMBL/GenBank/DDBJ whole genome shotgun (WGS) entry which is preliminary data.</text>
</comment>
<keyword evidence="2" id="KW-1185">Reference proteome</keyword>
<proteinExistence type="predicted"/>
<evidence type="ECO:0000313" key="1">
    <source>
        <dbReference type="EMBL" id="KAJ9059736.1"/>
    </source>
</evidence>